<keyword evidence="1" id="KW-0812">Transmembrane</keyword>
<feature type="transmembrane region" description="Helical" evidence="1">
    <location>
        <begin position="257"/>
        <end position="276"/>
    </location>
</feature>
<feature type="transmembrane region" description="Helical" evidence="1">
    <location>
        <begin position="126"/>
        <end position="146"/>
    </location>
</feature>
<keyword evidence="1" id="KW-0472">Membrane</keyword>
<evidence type="ECO:0008006" key="4">
    <source>
        <dbReference type="Google" id="ProtNLM"/>
    </source>
</evidence>
<evidence type="ECO:0000256" key="1">
    <source>
        <dbReference type="SAM" id="Phobius"/>
    </source>
</evidence>
<gene>
    <name evidence="2" type="ORF">ACFQVC_12535</name>
</gene>
<feature type="transmembrane region" description="Helical" evidence="1">
    <location>
        <begin position="12"/>
        <end position="31"/>
    </location>
</feature>
<proteinExistence type="predicted"/>
<dbReference type="Proteomes" id="UP001596523">
    <property type="component" value="Unassembled WGS sequence"/>
</dbReference>
<feature type="transmembrane region" description="Helical" evidence="1">
    <location>
        <begin position="55"/>
        <end position="79"/>
    </location>
</feature>
<accession>A0ABW2JHJ0</accession>
<comment type="caution">
    <text evidence="2">The sequence shown here is derived from an EMBL/GenBank/DDBJ whole genome shotgun (WGS) entry which is preliminary data.</text>
</comment>
<organism evidence="2 3">
    <name type="scientific">Streptomyces monticola</name>
    <dbReference type="NCBI Taxonomy" id="2666263"/>
    <lineage>
        <taxon>Bacteria</taxon>
        <taxon>Bacillati</taxon>
        <taxon>Actinomycetota</taxon>
        <taxon>Actinomycetes</taxon>
        <taxon>Kitasatosporales</taxon>
        <taxon>Streptomycetaceae</taxon>
        <taxon>Streptomyces</taxon>
    </lineage>
</organism>
<reference evidence="3" key="1">
    <citation type="journal article" date="2019" name="Int. J. Syst. Evol. Microbiol.">
        <title>The Global Catalogue of Microorganisms (GCM) 10K type strain sequencing project: providing services to taxonomists for standard genome sequencing and annotation.</title>
        <authorList>
            <consortium name="The Broad Institute Genomics Platform"/>
            <consortium name="The Broad Institute Genome Sequencing Center for Infectious Disease"/>
            <person name="Wu L."/>
            <person name="Ma J."/>
        </authorList>
    </citation>
    <scope>NUCLEOTIDE SEQUENCE [LARGE SCALE GENOMIC DNA]</scope>
    <source>
        <strain evidence="3">SYNS20</strain>
    </source>
</reference>
<feature type="transmembrane region" description="Helical" evidence="1">
    <location>
        <begin position="230"/>
        <end position="248"/>
    </location>
</feature>
<dbReference type="RefSeq" id="WP_381830094.1">
    <property type="nucleotide sequence ID" value="NZ_JBHTCF010000004.1"/>
</dbReference>
<feature type="transmembrane region" description="Helical" evidence="1">
    <location>
        <begin position="296"/>
        <end position="315"/>
    </location>
</feature>
<sequence length="347" mass="35396">MGQPQILTRGARTTGTVAAGLIALISLVWIVRDLAETEGPGSVWWMWSGLPAADYSGQGVGVTGLTDLVLVLVCGAVAVTAPRSPSATSALVAAGLLTVALRVPSLWILTSDWMRLWGDQDQRTQALASAGTAVGLGVVLLITAAVGRRAPDHGGYGGYGYPPAPAGPDEEPVRPGNGAAATAFLCLGAAACVRAAWEVYYVQEYGWDVYRSALTGGRNNVLSLLYTPSAWGALTVVLIALVAAVAALRHAAFSRPLGMAAATAIGLWGALGLSVAVKADLFDGLWDATLNLQLTVLSSAFYVLAGIVALLALAARGAHGPAGGAPAWDRAPASYGPPPPSSPPPGW</sequence>
<keyword evidence="3" id="KW-1185">Reference proteome</keyword>
<dbReference type="EMBL" id="JBHTCF010000004">
    <property type="protein sequence ID" value="MFC7305045.1"/>
    <property type="molecule type" value="Genomic_DNA"/>
</dbReference>
<feature type="transmembrane region" description="Helical" evidence="1">
    <location>
        <begin position="91"/>
        <end position="110"/>
    </location>
</feature>
<evidence type="ECO:0000313" key="2">
    <source>
        <dbReference type="EMBL" id="MFC7305045.1"/>
    </source>
</evidence>
<keyword evidence="1" id="KW-1133">Transmembrane helix</keyword>
<evidence type="ECO:0000313" key="3">
    <source>
        <dbReference type="Proteomes" id="UP001596523"/>
    </source>
</evidence>
<name>A0ABW2JHJ0_9ACTN</name>
<protein>
    <recommendedName>
        <fullName evidence="4">DUF998 domain-containing protein</fullName>
    </recommendedName>
</protein>